<dbReference type="GO" id="GO:0004499">
    <property type="term" value="F:N,N-dimethylaniline monooxygenase activity"/>
    <property type="evidence" value="ECO:0007669"/>
    <property type="project" value="InterPro"/>
</dbReference>
<dbReference type="InterPro" id="IPR051209">
    <property type="entry name" value="FAD-bind_Monooxygenase_sf"/>
</dbReference>
<dbReference type="Proteomes" id="UP000053411">
    <property type="component" value="Unassembled WGS sequence"/>
</dbReference>
<evidence type="ECO:0000256" key="3">
    <source>
        <dbReference type="ARBA" id="ARBA00022630"/>
    </source>
</evidence>
<comment type="cofactor">
    <cofactor evidence="1">
        <name>FAD</name>
        <dbReference type="ChEBI" id="CHEBI:57692"/>
    </cofactor>
</comment>
<dbReference type="RefSeq" id="XP_016629857.1">
    <property type="nucleotide sequence ID" value="XM_016778938.1"/>
</dbReference>
<dbReference type="InterPro" id="IPR020946">
    <property type="entry name" value="Flavin_mOase-like"/>
</dbReference>
<dbReference type="EMBL" id="KN848080">
    <property type="protein sequence ID" value="KIX95734.1"/>
    <property type="molecule type" value="Genomic_DNA"/>
</dbReference>
<keyword evidence="5" id="KW-0560">Oxidoreductase</keyword>
<keyword evidence="3" id="KW-0285">Flavoprotein</keyword>
<dbReference type="Gene3D" id="3.50.50.60">
    <property type="entry name" value="FAD/NAD(P)-binding domain"/>
    <property type="match status" value="3"/>
</dbReference>
<evidence type="ECO:0000256" key="5">
    <source>
        <dbReference type="ARBA" id="ARBA00023002"/>
    </source>
</evidence>
<keyword evidence="4" id="KW-0274">FAD</keyword>
<dbReference type="AlphaFoldDB" id="A0A0D2JYS3"/>
<reference evidence="6 7" key="1">
    <citation type="submission" date="2015-01" db="EMBL/GenBank/DDBJ databases">
        <title>The Genome Sequence of Fonsecaea multimorphosa CBS 102226.</title>
        <authorList>
            <consortium name="The Broad Institute Genomics Platform"/>
            <person name="Cuomo C."/>
            <person name="de Hoog S."/>
            <person name="Gorbushina A."/>
            <person name="Stielow B."/>
            <person name="Teixiera M."/>
            <person name="Abouelleil A."/>
            <person name="Chapman S.B."/>
            <person name="Priest M."/>
            <person name="Young S.K."/>
            <person name="Wortman J."/>
            <person name="Nusbaum C."/>
            <person name="Birren B."/>
        </authorList>
    </citation>
    <scope>NUCLEOTIDE SEQUENCE [LARGE SCALE GENOMIC DNA]</scope>
    <source>
        <strain evidence="6 7">CBS 102226</strain>
    </source>
</reference>
<protein>
    <recommendedName>
        <fullName evidence="8">FAD/NAD(P)-binding domain-containing protein</fullName>
    </recommendedName>
</protein>
<sequence>MAILVQGAPIQGSEDRLNTKVAAIVVSPMTDQEPAAPNRSTRVEHAQAPIKSQNEIPAVGPAPPAKLVEPTPTEAYREKSVIAYELSKLPFKTPRQLKVIMVGAGVSALSFAHDVKVGRLQNIELQILEKNAGLGGTWFENRYPGCACDIPSHNYLFSWAPNPDWSSYYVTAPEILKYLEDTTDKFDLRKYITLCRKVVGARWLAERQKWQIISRQTDGRRNAVSSFGISDGEVGEEIVDECDIFINASGFFNHWRWPALPGRESFKGTIVHSANYDPSIDLRNKRVAVIGNGSSGIQVTTAVQKVASHVSVFVRNPTYITANFGSKYIPDGGKDLLFSQEQKDLWRKDPQEYLRFRKAVEKELNIRFGTYIRGTPQQRYARETTVQDMRQRLASKPELAELLIPDFALGCRRPTPGTGYLEALCSPNCEVVWGELRQFTETGIESANGTKRDFDVIICATGFDISFVPRWSIIGSDNIDLRSSWAKNPACYMSCVAPDIPNYFTYLGPGSPVGAGSLITAIERVTLYISDILRKLQTENYSSFQLKAGKAEAYREHMHAWLEKTVWKDNCSSALKNGRRDAPLDALYPGSRAHLFELLKTRRYEDFDWVSRCPESELAFAWLNNGFLEHEYEYNDDFDDS</sequence>
<name>A0A0D2JYS3_9EURO</name>
<comment type="similarity">
    <text evidence="2">Belongs to the FAD-binding monooxygenase family.</text>
</comment>
<dbReference type="VEuPathDB" id="FungiDB:Z520_08442"/>
<dbReference type="SUPFAM" id="SSF51905">
    <property type="entry name" value="FAD/NAD(P)-binding domain"/>
    <property type="match status" value="1"/>
</dbReference>
<dbReference type="PANTHER" id="PTHR42877">
    <property type="entry name" value="L-ORNITHINE N(5)-MONOOXYGENASE-RELATED"/>
    <property type="match status" value="1"/>
</dbReference>
<dbReference type="OrthoDB" id="74360at2759"/>
<evidence type="ECO:0000256" key="1">
    <source>
        <dbReference type="ARBA" id="ARBA00001974"/>
    </source>
</evidence>
<dbReference type="InterPro" id="IPR036188">
    <property type="entry name" value="FAD/NAD-bd_sf"/>
</dbReference>
<keyword evidence="7" id="KW-1185">Reference proteome</keyword>
<evidence type="ECO:0000313" key="6">
    <source>
        <dbReference type="EMBL" id="KIX95734.1"/>
    </source>
</evidence>
<dbReference type="Pfam" id="PF00743">
    <property type="entry name" value="FMO-like"/>
    <property type="match status" value="1"/>
</dbReference>
<dbReference type="GO" id="GO:0050660">
    <property type="term" value="F:flavin adenine dinucleotide binding"/>
    <property type="evidence" value="ECO:0007669"/>
    <property type="project" value="InterPro"/>
</dbReference>
<dbReference type="PANTHER" id="PTHR42877:SF12">
    <property type="entry name" value="MONOOXYGENASE"/>
    <property type="match status" value="1"/>
</dbReference>
<evidence type="ECO:0000256" key="4">
    <source>
        <dbReference type="ARBA" id="ARBA00022827"/>
    </source>
</evidence>
<evidence type="ECO:0008006" key="8">
    <source>
        <dbReference type="Google" id="ProtNLM"/>
    </source>
</evidence>
<dbReference type="GO" id="GO:0050661">
    <property type="term" value="F:NADP binding"/>
    <property type="evidence" value="ECO:0007669"/>
    <property type="project" value="InterPro"/>
</dbReference>
<gene>
    <name evidence="6" type="ORF">Z520_08442</name>
</gene>
<evidence type="ECO:0000256" key="2">
    <source>
        <dbReference type="ARBA" id="ARBA00010139"/>
    </source>
</evidence>
<evidence type="ECO:0000313" key="7">
    <source>
        <dbReference type="Proteomes" id="UP000053411"/>
    </source>
</evidence>
<proteinExistence type="inferred from homology"/>
<organism evidence="6 7">
    <name type="scientific">Fonsecaea multimorphosa CBS 102226</name>
    <dbReference type="NCBI Taxonomy" id="1442371"/>
    <lineage>
        <taxon>Eukaryota</taxon>
        <taxon>Fungi</taxon>
        <taxon>Dikarya</taxon>
        <taxon>Ascomycota</taxon>
        <taxon>Pezizomycotina</taxon>
        <taxon>Eurotiomycetes</taxon>
        <taxon>Chaetothyriomycetidae</taxon>
        <taxon>Chaetothyriales</taxon>
        <taxon>Herpotrichiellaceae</taxon>
        <taxon>Fonsecaea</taxon>
    </lineage>
</organism>
<dbReference type="GeneID" id="27714188"/>
<accession>A0A0D2JYS3</accession>